<dbReference type="Proteomes" id="UP000428333">
    <property type="component" value="Linkage Group LG07"/>
</dbReference>
<evidence type="ECO:0008006" key="3">
    <source>
        <dbReference type="Google" id="ProtNLM"/>
    </source>
</evidence>
<name>A0A6A4LFD0_9ERIC</name>
<sequence>MFSTNTDPTSNPYASLLNFTDKHTVELGAGCSVAARGLHDVVLTDIDLVMPALKRNKPVLKKTLKTAQPYWTKPNQIEALNPPFNLVIATDVIYIEETVGPLVSAMEALVGDRGAVLLRYQIRSPEAHRLFWEICGGVFDVEKVPWEHLHPEYVYEEADVFFERHEEADVFFERHEEADVNVLRKKKLL</sequence>
<protein>
    <recommendedName>
        <fullName evidence="3">Methyltransferase type 11 domain-containing protein</fullName>
    </recommendedName>
</protein>
<dbReference type="OrthoDB" id="413520at2759"/>
<feature type="non-terminal residue" evidence="1">
    <location>
        <position position="1"/>
    </location>
</feature>
<gene>
    <name evidence="1" type="ORF">C3L33_12017</name>
</gene>
<organism evidence="1 2">
    <name type="scientific">Rhododendron williamsianum</name>
    <dbReference type="NCBI Taxonomy" id="262921"/>
    <lineage>
        <taxon>Eukaryota</taxon>
        <taxon>Viridiplantae</taxon>
        <taxon>Streptophyta</taxon>
        <taxon>Embryophyta</taxon>
        <taxon>Tracheophyta</taxon>
        <taxon>Spermatophyta</taxon>
        <taxon>Magnoliopsida</taxon>
        <taxon>eudicotyledons</taxon>
        <taxon>Gunneridae</taxon>
        <taxon>Pentapetalae</taxon>
        <taxon>asterids</taxon>
        <taxon>Ericales</taxon>
        <taxon>Ericaceae</taxon>
        <taxon>Ericoideae</taxon>
        <taxon>Rhodoreae</taxon>
        <taxon>Rhododendron</taxon>
    </lineage>
</organism>
<evidence type="ECO:0000313" key="2">
    <source>
        <dbReference type="Proteomes" id="UP000428333"/>
    </source>
</evidence>
<dbReference type="Gene3D" id="3.40.50.150">
    <property type="entry name" value="Vaccinia Virus protein VP39"/>
    <property type="match status" value="1"/>
</dbReference>
<dbReference type="PANTHER" id="PTHR14614">
    <property type="entry name" value="HEPATOCELLULAR CARCINOMA-ASSOCIATED ANTIGEN"/>
    <property type="match status" value="1"/>
</dbReference>
<dbReference type="PANTHER" id="PTHR14614:SF7">
    <property type="entry name" value="OS05G0564100 PROTEIN"/>
    <property type="match status" value="1"/>
</dbReference>
<dbReference type="InterPro" id="IPR019410">
    <property type="entry name" value="Methyltransf_16"/>
</dbReference>
<evidence type="ECO:0000313" key="1">
    <source>
        <dbReference type="EMBL" id="KAE9456072.1"/>
    </source>
</evidence>
<comment type="caution">
    <text evidence="1">The sequence shown here is derived from an EMBL/GenBank/DDBJ whole genome shotgun (WGS) entry which is preliminary data.</text>
</comment>
<dbReference type="InterPro" id="IPR029063">
    <property type="entry name" value="SAM-dependent_MTases_sf"/>
</dbReference>
<reference evidence="1 2" key="1">
    <citation type="journal article" date="2019" name="Genome Biol. Evol.">
        <title>The Rhododendron genome and chromosomal organization provide insight into shared whole-genome duplications across the heath family (Ericaceae).</title>
        <authorList>
            <person name="Soza V.L."/>
            <person name="Lindsley D."/>
            <person name="Waalkes A."/>
            <person name="Ramage E."/>
            <person name="Patwardhan R.P."/>
            <person name="Burton J.N."/>
            <person name="Adey A."/>
            <person name="Kumar A."/>
            <person name="Qiu R."/>
            <person name="Shendure J."/>
            <person name="Hall B."/>
        </authorList>
    </citation>
    <scope>NUCLEOTIDE SEQUENCE [LARGE SCALE GENOMIC DNA]</scope>
    <source>
        <strain evidence="1">RSF 1966-606</strain>
    </source>
</reference>
<accession>A0A6A4LFD0</accession>
<keyword evidence="2" id="KW-1185">Reference proteome</keyword>
<proteinExistence type="predicted"/>
<dbReference type="AlphaFoldDB" id="A0A6A4LFD0"/>
<dbReference type="Pfam" id="PF10294">
    <property type="entry name" value="Methyltransf_16"/>
    <property type="match status" value="1"/>
</dbReference>
<dbReference type="EMBL" id="QEFC01001764">
    <property type="protein sequence ID" value="KAE9456072.1"/>
    <property type="molecule type" value="Genomic_DNA"/>
</dbReference>